<sequence>MAEGMMTRGAAEVLAVQALGWLAADDELFGSFLGSTGAGVDEVRARAADPDFLGSVLDFLLMDDAWITGFCDAAGLRYDAPMRARAALPGGDAMHWT</sequence>
<name>A0A6L8VKS0_9RHOB</name>
<gene>
    <name evidence="1" type="ORF">GS660_12795</name>
</gene>
<reference evidence="1 2" key="1">
    <citation type="submission" date="2020-01" db="EMBL/GenBank/DDBJ databases">
        <title>Frigidibacter albus SP32T (=CGMCC 1.13995T).</title>
        <authorList>
            <person name="Liao X."/>
        </authorList>
    </citation>
    <scope>NUCLEOTIDE SEQUENCE [LARGE SCALE GENOMIC DNA]</scope>
    <source>
        <strain evidence="1 2">SP32</strain>
    </source>
</reference>
<dbReference type="OrthoDB" id="7356934at2"/>
<dbReference type="AlphaFoldDB" id="A0A6L8VKS0"/>
<dbReference type="RefSeq" id="WP_161347067.1">
    <property type="nucleotide sequence ID" value="NZ_BMGW01000007.1"/>
</dbReference>
<keyword evidence="2" id="KW-1185">Reference proteome</keyword>
<dbReference type="EMBL" id="WWNR01000007">
    <property type="protein sequence ID" value="MZQ89969.1"/>
    <property type="molecule type" value="Genomic_DNA"/>
</dbReference>
<evidence type="ECO:0000313" key="2">
    <source>
        <dbReference type="Proteomes" id="UP000477083"/>
    </source>
</evidence>
<protein>
    <submittedName>
        <fullName evidence="1">DUF3572 family protein</fullName>
    </submittedName>
</protein>
<comment type="caution">
    <text evidence="1">The sequence shown here is derived from an EMBL/GenBank/DDBJ whole genome shotgun (WGS) entry which is preliminary data.</text>
</comment>
<organism evidence="1 2">
    <name type="scientific">Frigidibacter albus</name>
    <dbReference type="NCBI Taxonomy" id="1465486"/>
    <lineage>
        <taxon>Bacteria</taxon>
        <taxon>Pseudomonadati</taxon>
        <taxon>Pseudomonadota</taxon>
        <taxon>Alphaproteobacteria</taxon>
        <taxon>Rhodobacterales</taxon>
        <taxon>Paracoccaceae</taxon>
        <taxon>Frigidibacter</taxon>
    </lineage>
</organism>
<dbReference type="InterPro" id="IPR021955">
    <property type="entry name" value="DUF3572"/>
</dbReference>
<proteinExistence type="predicted"/>
<dbReference type="Proteomes" id="UP000477083">
    <property type="component" value="Unassembled WGS sequence"/>
</dbReference>
<dbReference type="Pfam" id="PF12096">
    <property type="entry name" value="DUF3572"/>
    <property type="match status" value="1"/>
</dbReference>
<accession>A0A6L8VKS0</accession>
<evidence type="ECO:0000313" key="1">
    <source>
        <dbReference type="EMBL" id="MZQ89969.1"/>
    </source>
</evidence>